<dbReference type="Proteomes" id="UP000325315">
    <property type="component" value="Unassembled WGS sequence"/>
</dbReference>
<evidence type="ECO:0000313" key="2">
    <source>
        <dbReference type="Proteomes" id="UP000325315"/>
    </source>
</evidence>
<organism evidence="1 2">
    <name type="scientific">Gossypium australe</name>
    <dbReference type="NCBI Taxonomy" id="47621"/>
    <lineage>
        <taxon>Eukaryota</taxon>
        <taxon>Viridiplantae</taxon>
        <taxon>Streptophyta</taxon>
        <taxon>Embryophyta</taxon>
        <taxon>Tracheophyta</taxon>
        <taxon>Spermatophyta</taxon>
        <taxon>Magnoliopsida</taxon>
        <taxon>eudicotyledons</taxon>
        <taxon>Gunneridae</taxon>
        <taxon>Pentapetalae</taxon>
        <taxon>rosids</taxon>
        <taxon>malvids</taxon>
        <taxon>Malvales</taxon>
        <taxon>Malvaceae</taxon>
        <taxon>Malvoideae</taxon>
        <taxon>Gossypium</taxon>
    </lineage>
</organism>
<sequence>MKNTKSKKGWMAVKVDMEKAYDRELVCEIFGISCKDYHELCFFIIHAITLEWFSHGDIYPNQMCPSRHGTLGHLIDVAVKQNCWEPLILSRRGPGVLTYFLRMI</sequence>
<dbReference type="AlphaFoldDB" id="A0A5B6WW65"/>
<gene>
    <name evidence="1" type="ORF">EPI10_006988</name>
</gene>
<evidence type="ECO:0000313" key="1">
    <source>
        <dbReference type="EMBL" id="KAA3484937.1"/>
    </source>
</evidence>
<reference evidence="2" key="1">
    <citation type="journal article" date="2019" name="Plant Biotechnol. J.">
        <title>Genome sequencing of the Australian wild diploid species Gossypium australe highlights disease resistance and delayed gland morphogenesis.</title>
        <authorList>
            <person name="Cai Y."/>
            <person name="Cai X."/>
            <person name="Wang Q."/>
            <person name="Wang P."/>
            <person name="Zhang Y."/>
            <person name="Cai C."/>
            <person name="Xu Y."/>
            <person name="Wang K."/>
            <person name="Zhou Z."/>
            <person name="Wang C."/>
            <person name="Geng S."/>
            <person name="Li B."/>
            <person name="Dong Q."/>
            <person name="Hou Y."/>
            <person name="Wang H."/>
            <person name="Ai P."/>
            <person name="Liu Z."/>
            <person name="Yi F."/>
            <person name="Sun M."/>
            <person name="An G."/>
            <person name="Cheng J."/>
            <person name="Zhang Y."/>
            <person name="Shi Q."/>
            <person name="Xie Y."/>
            <person name="Shi X."/>
            <person name="Chang Y."/>
            <person name="Huang F."/>
            <person name="Chen Y."/>
            <person name="Hong S."/>
            <person name="Mi L."/>
            <person name="Sun Q."/>
            <person name="Zhang L."/>
            <person name="Zhou B."/>
            <person name="Peng R."/>
            <person name="Zhang X."/>
            <person name="Liu F."/>
        </authorList>
    </citation>
    <scope>NUCLEOTIDE SEQUENCE [LARGE SCALE GENOMIC DNA]</scope>
    <source>
        <strain evidence="2">cv. PA1801</strain>
    </source>
</reference>
<protein>
    <submittedName>
        <fullName evidence="1">Retrovirus-related Pol polyprotein LINE-1</fullName>
    </submittedName>
</protein>
<name>A0A5B6WW65_9ROSI</name>
<proteinExistence type="predicted"/>
<keyword evidence="2" id="KW-1185">Reference proteome</keyword>
<comment type="caution">
    <text evidence="1">The sequence shown here is derived from an EMBL/GenBank/DDBJ whole genome shotgun (WGS) entry which is preliminary data.</text>
</comment>
<accession>A0A5B6WW65</accession>
<dbReference type="EMBL" id="SMMG02000002">
    <property type="protein sequence ID" value="KAA3484937.1"/>
    <property type="molecule type" value="Genomic_DNA"/>
</dbReference>